<dbReference type="RefSeq" id="WP_145643401.1">
    <property type="nucleotide sequence ID" value="NZ_VIWP01000016.1"/>
</dbReference>
<dbReference type="EMBL" id="VIWP01000016">
    <property type="protein sequence ID" value="TWF44025.1"/>
    <property type="molecule type" value="Genomic_DNA"/>
</dbReference>
<evidence type="ECO:0000313" key="2">
    <source>
        <dbReference type="Proteomes" id="UP000320653"/>
    </source>
</evidence>
<evidence type="ECO:0000313" key="1">
    <source>
        <dbReference type="EMBL" id="TWF44025.1"/>
    </source>
</evidence>
<dbReference type="OrthoDB" id="8420948at2"/>
<dbReference type="Proteomes" id="UP000320653">
    <property type="component" value="Unassembled WGS sequence"/>
</dbReference>
<gene>
    <name evidence="1" type="ORF">FHW37_11629</name>
</gene>
<keyword evidence="2" id="KW-1185">Reference proteome</keyword>
<organism evidence="1 2">
    <name type="scientific">Neorhizobium alkalisoli</name>
    <dbReference type="NCBI Taxonomy" id="528178"/>
    <lineage>
        <taxon>Bacteria</taxon>
        <taxon>Pseudomonadati</taxon>
        <taxon>Pseudomonadota</taxon>
        <taxon>Alphaproteobacteria</taxon>
        <taxon>Hyphomicrobiales</taxon>
        <taxon>Rhizobiaceae</taxon>
        <taxon>Rhizobium/Agrobacterium group</taxon>
        <taxon>Neorhizobium</taxon>
    </lineage>
</organism>
<sequence length="72" mass="7340">MTSILVKLTGDDDLWFVDLEKGSAVLYTEPLSGNIHQAAEFSAADGAAVTKGVDLAIAIHSAVPAASGLLEG</sequence>
<protein>
    <submittedName>
        <fullName evidence="1">Uncharacterized protein</fullName>
    </submittedName>
</protein>
<comment type="caution">
    <text evidence="1">The sequence shown here is derived from an EMBL/GenBank/DDBJ whole genome shotgun (WGS) entry which is preliminary data.</text>
</comment>
<reference evidence="1 2" key="1">
    <citation type="submission" date="2019-06" db="EMBL/GenBank/DDBJ databases">
        <title>Sorghum-associated microbial communities from plants grown in Nebraska, USA.</title>
        <authorList>
            <person name="Schachtman D."/>
        </authorList>
    </citation>
    <scope>NUCLEOTIDE SEQUENCE [LARGE SCALE GENOMIC DNA]</scope>
    <source>
        <strain evidence="1 2">1225</strain>
    </source>
</reference>
<dbReference type="AlphaFoldDB" id="A0A561Q132"/>
<accession>A0A561Q132</accession>
<name>A0A561Q132_9HYPH</name>
<proteinExistence type="predicted"/>